<dbReference type="InterPro" id="IPR036318">
    <property type="entry name" value="FAD-bd_PCMH-like_sf"/>
</dbReference>
<keyword evidence="1" id="KW-0560">Oxidoreductase</keyword>
<protein>
    <recommendedName>
        <fullName evidence="2">FAD-binding PCMH-type domain-containing protein</fullName>
    </recommendedName>
</protein>
<evidence type="ECO:0000256" key="1">
    <source>
        <dbReference type="ARBA" id="ARBA00023002"/>
    </source>
</evidence>
<name>A0A2T7PHM2_POMCA</name>
<dbReference type="Pfam" id="PF04030">
    <property type="entry name" value="ALO"/>
    <property type="match status" value="1"/>
</dbReference>
<evidence type="ECO:0000259" key="2">
    <source>
        <dbReference type="PROSITE" id="PS51387"/>
    </source>
</evidence>
<gene>
    <name evidence="3" type="ORF">C0Q70_08365</name>
</gene>
<dbReference type="Proteomes" id="UP000245119">
    <property type="component" value="Linkage Group LG4"/>
</dbReference>
<organism evidence="3 4">
    <name type="scientific">Pomacea canaliculata</name>
    <name type="common">Golden apple snail</name>
    <dbReference type="NCBI Taxonomy" id="400727"/>
    <lineage>
        <taxon>Eukaryota</taxon>
        <taxon>Metazoa</taxon>
        <taxon>Spiralia</taxon>
        <taxon>Lophotrochozoa</taxon>
        <taxon>Mollusca</taxon>
        <taxon>Gastropoda</taxon>
        <taxon>Caenogastropoda</taxon>
        <taxon>Architaenioglossa</taxon>
        <taxon>Ampullarioidea</taxon>
        <taxon>Ampullariidae</taxon>
        <taxon>Pomacea</taxon>
    </lineage>
</organism>
<dbReference type="InterPro" id="IPR016167">
    <property type="entry name" value="FAD-bd_PCMH_sub1"/>
</dbReference>
<proteinExistence type="predicted"/>
<dbReference type="GO" id="GO:0003885">
    <property type="term" value="F:D-arabinono-1,4-lactone oxidase activity"/>
    <property type="evidence" value="ECO:0007669"/>
    <property type="project" value="InterPro"/>
</dbReference>
<dbReference type="Pfam" id="PF01565">
    <property type="entry name" value="FAD_binding_4"/>
    <property type="match status" value="1"/>
</dbReference>
<dbReference type="InterPro" id="IPR016169">
    <property type="entry name" value="FAD-bd_PCMH_sub2"/>
</dbReference>
<dbReference type="EMBL" id="PZQS01000004">
    <property type="protein sequence ID" value="PVD32918.1"/>
    <property type="molecule type" value="Genomic_DNA"/>
</dbReference>
<dbReference type="GO" id="GO:0016020">
    <property type="term" value="C:membrane"/>
    <property type="evidence" value="ECO:0007669"/>
    <property type="project" value="InterPro"/>
</dbReference>
<comment type="caution">
    <text evidence="3">The sequence shown here is derived from an EMBL/GenBank/DDBJ whole genome shotgun (WGS) entry which is preliminary data.</text>
</comment>
<feature type="domain" description="FAD-binding PCMH-type" evidence="2">
    <location>
        <begin position="136"/>
        <end position="318"/>
    </location>
</feature>
<dbReference type="InterPro" id="IPR006094">
    <property type="entry name" value="Oxid_FAD_bind_N"/>
</dbReference>
<dbReference type="GO" id="GO:0071949">
    <property type="term" value="F:FAD binding"/>
    <property type="evidence" value="ECO:0007669"/>
    <property type="project" value="InterPro"/>
</dbReference>
<accession>A0A2T7PHM2</accession>
<dbReference type="AlphaFoldDB" id="A0A2T7PHM2"/>
<keyword evidence="4" id="KW-1185">Reference proteome</keyword>
<dbReference type="PANTHER" id="PTHR43762">
    <property type="entry name" value="L-GULONOLACTONE OXIDASE"/>
    <property type="match status" value="1"/>
</dbReference>
<dbReference type="Gene3D" id="3.30.43.10">
    <property type="entry name" value="Uridine Diphospho-n-acetylenolpyruvylglucosamine Reductase, domain 2"/>
    <property type="match status" value="1"/>
</dbReference>
<dbReference type="InterPro" id="IPR010031">
    <property type="entry name" value="FAD_lactone_oxidase-like"/>
</dbReference>
<dbReference type="Gene3D" id="3.30.465.10">
    <property type="match status" value="1"/>
</dbReference>
<dbReference type="PANTHER" id="PTHR43762:SF1">
    <property type="entry name" value="D-ARABINONO-1,4-LACTONE OXIDASE"/>
    <property type="match status" value="1"/>
</dbReference>
<evidence type="ECO:0000313" key="4">
    <source>
        <dbReference type="Proteomes" id="UP000245119"/>
    </source>
</evidence>
<dbReference type="InterPro" id="IPR007173">
    <property type="entry name" value="ALO_C"/>
</dbReference>
<dbReference type="STRING" id="400727.A0A2T7PHM2"/>
<reference evidence="3 4" key="1">
    <citation type="submission" date="2018-04" db="EMBL/GenBank/DDBJ databases">
        <title>The genome of golden apple snail Pomacea canaliculata provides insight into stress tolerance and invasive adaptation.</title>
        <authorList>
            <person name="Liu C."/>
            <person name="Liu B."/>
            <person name="Ren Y."/>
            <person name="Zhang Y."/>
            <person name="Wang H."/>
            <person name="Li S."/>
            <person name="Jiang F."/>
            <person name="Yin L."/>
            <person name="Zhang G."/>
            <person name="Qian W."/>
            <person name="Fan W."/>
        </authorList>
    </citation>
    <scope>NUCLEOTIDE SEQUENCE [LARGE SCALE GENOMIC DNA]</scope>
    <source>
        <strain evidence="3">SZHN2017</strain>
        <tissue evidence="3">Muscle</tissue>
    </source>
</reference>
<dbReference type="OrthoDB" id="610608at2759"/>
<dbReference type="PROSITE" id="PS51387">
    <property type="entry name" value="FAD_PCMH"/>
    <property type="match status" value="1"/>
</dbReference>
<dbReference type="InterPro" id="IPR016166">
    <property type="entry name" value="FAD-bd_PCMH"/>
</dbReference>
<evidence type="ECO:0000313" key="3">
    <source>
        <dbReference type="EMBL" id="PVD32918.1"/>
    </source>
</evidence>
<sequence length="619" mass="70555">MSELGSLVKEDLADRMEAEILSQDMRSQVLLACLACVLIPAVRSRSLGVKLDDLTELEDTVVRLGDEPLQETRRARRAISALTDIMGPLVRHARDVSEQERSQAVYERMRSLLALLRMLLGNSVQVQIMQFMNWDRTIEIDQVFYTAPKTIWEVRRIILAARQLGMRVRATGVGHSRSPLYVDEGNIMMDVRGLQRHDGPRIQLNQPTVERKFRTVTAMTGVIEHELNKFLTDNMVTMLSQPLNDVESFGGMVAANTHGSTWSAPAYSGYVVEMRLVDSSGRLRRFTKERHPDIMRAAMCNLGMFGIMYDITIQVYDTFKAKVENFFVPLGDLIYNTTRLRETVTGNFLTEISWFPFNSVTQKEAEEYIRTQQIPSNWTAKRDIVWLRHINKATEQETAGKVMQPALYLPTNGSLSGGNVEGLLRGKGALEIAQKLESPTYHYLVNAFPVILPPRWGTETSAAFLLNIDNSFDRAAEALKFMIERAERQIKDNGTTPLNALLPRFFHNSDCLLCPGNTNIRMNDDSNRTLVIDFLAPPSQYGFYAAAREFVYHFRNQKVRPHWGKRHDNIPGIIDIIHEVYGDLVNEFSRMRVKARVDPCDMFMNSYLLQIFGRSTDCI</sequence>
<dbReference type="SUPFAM" id="SSF56176">
    <property type="entry name" value="FAD-binding/transporter-associated domain-like"/>
    <property type="match status" value="1"/>
</dbReference>